<dbReference type="Gene3D" id="3.40.50.150">
    <property type="entry name" value="Vaccinia Virus protein VP39"/>
    <property type="match status" value="1"/>
</dbReference>
<dbReference type="AlphaFoldDB" id="H2BR38"/>
<reference evidence="4" key="1">
    <citation type="journal article" date="2012" name="Stand. Genomic Sci.">
        <title>Genome sequence of the Antarctic rhodopsins-containing flavobacterium Gillisia limnaea type strain (R-8282(T)).</title>
        <authorList>
            <person name="Riedel T."/>
            <person name="Held B."/>
            <person name="Nolan M."/>
            <person name="Lucas S."/>
            <person name="Lapidus A."/>
            <person name="Tice H."/>
            <person name="Del Rio T.G."/>
            <person name="Cheng J.F."/>
            <person name="Han C."/>
            <person name="Tapia R."/>
            <person name="Goodwin L.A."/>
            <person name="Pitluck S."/>
            <person name="Liolios K."/>
            <person name="Mavromatis K."/>
            <person name="Pagani I."/>
            <person name="Ivanova N."/>
            <person name="Mikhailova N."/>
            <person name="Pati A."/>
            <person name="Chen A."/>
            <person name="Palaniappan K."/>
            <person name="Land M."/>
            <person name="Rohde M."/>
            <person name="Tindall B.J."/>
            <person name="Detter J.C."/>
            <person name="Goker M."/>
            <person name="Bristow J."/>
            <person name="Eisen J.A."/>
            <person name="Markowitz V."/>
            <person name="Hugenholtz P."/>
            <person name="Kyrpides N.C."/>
            <person name="Klenk H.P."/>
            <person name="Woyke T."/>
        </authorList>
    </citation>
    <scope>NUCLEOTIDE SEQUENCE [LARGE SCALE GENOMIC DNA]</scope>
    <source>
        <strain evidence="4">DSM 15749 / LMG 21470 / R-8282</strain>
    </source>
</reference>
<dbReference type="SUPFAM" id="SSF53335">
    <property type="entry name" value="S-adenosyl-L-methionine-dependent methyltransferases"/>
    <property type="match status" value="1"/>
</dbReference>
<sequence length="227" mass="26198">MTTGKNIALEFNDFSKNYTNDMIGCAPHYLQLVSSFVKSLPDNFKPNSILDLGCGNGNITAQLVSYFPNAIFTLVDASSEMIDLCRNQFNDYDFIYSNMYFKDFLFNAESYDLIVAGFSLHHCDNTEKQSVFRDINSSLKKGGIFSYSDLMITKTNPDHPMLLKEWGKFVNNNFPDGKKWAWVMEHYEAFDKPTDYLVQIEWLKNAGFSNIQIAFKKEYWVHLQAVK</sequence>
<name>H2BR38_GILLR</name>
<organism evidence="3 4">
    <name type="scientific">Gillisia limnaea (strain DSM 15749 / LMG 21470 / R-8282)</name>
    <dbReference type="NCBI Taxonomy" id="865937"/>
    <lineage>
        <taxon>Bacteria</taxon>
        <taxon>Pseudomonadati</taxon>
        <taxon>Bacteroidota</taxon>
        <taxon>Flavobacteriia</taxon>
        <taxon>Flavobacteriales</taxon>
        <taxon>Flavobacteriaceae</taxon>
        <taxon>Gillisia</taxon>
    </lineage>
</organism>
<keyword evidence="4" id="KW-1185">Reference proteome</keyword>
<evidence type="ECO:0000259" key="2">
    <source>
        <dbReference type="Pfam" id="PF13649"/>
    </source>
</evidence>
<protein>
    <submittedName>
        <fullName evidence="3">Methyltransferase type 12</fullName>
    </submittedName>
</protein>
<dbReference type="Proteomes" id="UP000003844">
    <property type="component" value="Unassembled WGS sequence"/>
</dbReference>
<dbReference type="RefSeq" id="WP_006987249.1">
    <property type="nucleotide sequence ID" value="NZ_JH594605.1"/>
</dbReference>
<proteinExistence type="predicted"/>
<dbReference type="CDD" id="cd02440">
    <property type="entry name" value="AdoMet_MTases"/>
    <property type="match status" value="1"/>
</dbReference>
<keyword evidence="3" id="KW-0489">Methyltransferase</keyword>
<dbReference type="PANTHER" id="PTHR43861">
    <property type="entry name" value="TRANS-ACONITATE 2-METHYLTRANSFERASE-RELATED"/>
    <property type="match status" value="1"/>
</dbReference>
<dbReference type="EMBL" id="JH594605">
    <property type="protein sequence ID" value="EHQ04357.1"/>
    <property type="molecule type" value="Genomic_DNA"/>
</dbReference>
<dbReference type="GO" id="GO:0032259">
    <property type="term" value="P:methylation"/>
    <property type="evidence" value="ECO:0007669"/>
    <property type="project" value="UniProtKB-KW"/>
</dbReference>
<dbReference type="InterPro" id="IPR029063">
    <property type="entry name" value="SAM-dependent_MTases_sf"/>
</dbReference>
<dbReference type="eggNOG" id="COG2226">
    <property type="taxonomic scope" value="Bacteria"/>
</dbReference>
<keyword evidence="1 3" id="KW-0808">Transferase</keyword>
<evidence type="ECO:0000313" key="3">
    <source>
        <dbReference type="EMBL" id="EHQ04357.1"/>
    </source>
</evidence>
<dbReference type="OrthoDB" id="9789123at2"/>
<dbReference type="InterPro" id="IPR041698">
    <property type="entry name" value="Methyltransf_25"/>
</dbReference>
<dbReference type="HOGENOM" id="CLU_081790_1_0_10"/>
<accession>H2BR38</accession>
<dbReference type="STRING" id="865937.Gilli_0204"/>
<feature type="domain" description="Methyltransferase" evidence="2">
    <location>
        <begin position="49"/>
        <end position="143"/>
    </location>
</feature>
<dbReference type="Pfam" id="PF13649">
    <property type="entry name" value="Methyltransf_25"/>
    <property type="match status" value="1"/>
</dbReference>
<evidence type="ECO:0000256" key="1">
    <source>
        <dbReference type="ARBA" id="ARBA00022679"/>
    </source>
</evidence>
<dbReference type="GO" id="GO:0008168">
    <property type="term" value="F:methyltransferase activity"/>
    <property type="evidence" value="ECO:0007669"/>
    <property type="project" value="UniProtKB-KW"/>
</dbReference>
<gene>
    <name evidence="3" type="ORF">Gilli_0204</name>
</gene>
<evidence type="ECO:0000313" key="4">
    <source>
        <dbReference type="Proteomes" id="UP000003844"/>
    </source>
</evidence>